<dbReference type="AlphaFoldDB" id="A0A9P6VHQ7"/>
<feature type="region of interest" description="Disordered" evidence="1">
    <location>
        <begin position="58"/>
        <end position="139"/>
    </location>
</feature>
<comment type="caution">
    <text evidence="3">The sequence shown here is derived from an EMBL/GenBank/DDBJ whole genome shotgun (WGS) entry which is preliminary data.</text>
</comment>
<organism evidence="3 4">
    <name type="scientific">Hyphodiscus hymeniophilus</name>
    <dbReference type="NCBI Taxonomy" id="353542"/>
    <lineage>
        <taxon>Eukaryota</taxon>
        <taxon>Fungi</taxon>
        <taxon>Dikarya</taxon>
        <taxon>Ascomycota</taxon>
        <taxon>Pezizomycotina</taxon>
        <taxon>Leotiomycetes</taxon>
        <taxon>Helotiales</taxon>
        <taxon>Hyphodiscaceae</taxon>
        <taxon>Hyphodiscus</taxon>
    </lineage>
</organism>
<dbReference type="EMBL" id="VNKQ01000011">
    <property type="protein sequence ID" value="KAG0647929.1"/>
    <property type="molecule type" value="Genomic_DNA"/>
</dbReference>
<feature type="compositionally biased region" description="Low complexity" evidence="1">
    <location>
        <begin position="82"/>
        <end position="93"/>
    </location>
</feature>
<dbReference type="InterPro" id="IPR054505">
    <property type="entry name" value="Myb_DNA-bind_8"/>
</dbReference>
<evidence type="ECO:0000256" key="1">
    <source>
        <dbReference type="SAM" id="MobiDB-lite"/>
    </source>
</evidence>
<keyword evidence="4" id="KW-1185">Reference proteome</keyword>
<dbReference type="Proteomes" id="UP000785200">
    <property type="component" value="Unassembled WGS sequence"/>
</dbReference>
<feature type="compositionally biased region" description="Low complexity" evidence="1">
    <location>
        <begin position="105"/>
        <end position="115"/>
    </location>
</feature>
<evidence type="ECO:0000259" key="2">
    <source>
        <dbReference type="Pfam" id="PF22980"/>
    </source>
</evidence>
<dbReference type="Pfam" id="PF22980">
    <property type="entry name" value="Myb_DNA-bind_8"/>
    <property type="match status" value="1"/>
</dbReference>
<name>A0A9P6VHQ7_9HELO</name>
<accession>A0A9P6VHQ7</accession>
<gene>
    <name evidence="3" type="ORF">D0Z07_6041</name>
</gene>
<evidence type="ECO:0000313" key="3">
    <source>
        <dbReference type="EMBL" id="KAG0647929.1"/>
    </source>
</evidence>
<protein>
    <recommendedName>
        <fullName evidence="2">Myb-like DNA-binding domain-containing protein</fullName>
    </recommendedName>
</protein>
<sequence length="174" mass="18616">MSQDTTAASAPIAAPTAKDGLFFLTILMNMSNKPEVDWDLVAAEAGFKNAKVASTRFGQMKKKFIGPSTPSTQSPNVSFSSTTTVPNTPRTPTGSPSKRVKKEVGSGTNVSSSGVRKIPGKGKETLSRGSTSKVRGLALEDAENEEEIVVRVQKKAGKYEEDGDEDFWIPDDEC</sequence>
<dbReference type="OrthoDB" id="5403747at2759"/>
<feature type="domain" description="Myb-like DNA-binding" evidence="2">
    <location>
        <begin position="22"/>
        <end position="64"/>
    </location>
</feature>
<feature type="compositionally biased region" description="Polar residues" evidence="1">
    <location>
        <begin position="68"/>
        <end position="81"/>
    </location>
</feature>
<reference evidence="3" key="1">
    <citation type="submission" date="2019-07" db="EMBL/GenBank/DDBJ databases">
        <title>Hyphodiscus hymeniophilus genome sequencing and assembly.</title>
        <authorList>
            <person name="Kramer G."/>
            <person name="Nodwell J."/>
        </authorList>
    </citation>
    <scope>NUCLEOTIDE SEQUENCE</scope>
    <source>
        <strain evidence="3">ATCC 34498</strain>
    </source>
</reference>
<proteinExistence type="predicted"/>
<evidence type="ECO:0000313" key="4">
    <source>
        <dbReference type="Proteomes" id="UP000785200"/>
    </source>
</evidence>